<organism evidence="4 5">
    <name type="scientific">Sporosarcina siberiensis</name>
    <dbReference type="NCBI Taxonomy" id="1365606"/>
    <lineage>
        <taxon>Bacteria</taxon>
        <taxon>Bacillati</taxon>
        <taxon>Bacillota</taxon>
        <taxon>Bacilli</taxon>
        <taxon>Bacillales</taxon>
        <taxon>Caryophanaceae</taxon>
        <taxon>Sporosarcina</taxon>
    </lineage>
</organism>
<protein>
    <submittedName>
        <fullName evidence="4">TetR/AcrR family transcriptional regulator</fullName>
    </submittedName>
</protein>
<evidence type="ECO:0000256" key="1">
    <source>
        <dbReference type="ARBA" id="ARBA00023125"/>
    </source>
</evidence>
<comment type="caution">
    <text evidence="4">The sequence shown here is derived from an EMBL/GenBank/DDBJ whole genome shotgun (WGS) entry which is preliminary data.</text>
</comment>
<dbReference type="Proteomes" id="UP001597218">
    <property type="component" value="Unassembled WGS sequence"/>
</dbReference>
<dbReference type="Gene3D" id="1.10.10.60">
    <property type="entry name" value="Homeodomain-like"/>
    <property type="match status" value="1"/>
</dbReference>
<dbReference type="PROSITE" id="PS50977">
    <property type="entry name" value="HTH_TETR_2"/>
    <property type="match status" value="1"/>
</dbReference>
<dbReference type="RefSeq" id="WP_381539799.1">
    <property type="nucleotide sequence ID" value="NZ_JBHUGI010000035.1"/>
</dbReference>
<proteinExistence type="predicted"/>
<feature type="domain" description="HTH tetR-type" evidence="3">
    <location>
        <begin position="12"/>
        <end position="72"/>
    </location>
</feature>
<accession>A0ABW4SK91</accession>
<dbReference type="InterPro" id="IPR009057">
    <property type="entry name" value="Homeodomain-like_sf"/>
</dbReference>
<dbReference type="Pfam" id="PF00440">
    <property type="entry name" value="TetR_N"/>
    <property type="match status" value="1"/>
</dbReference>
<evidence type="ECO:0000313" key="5">
    <source>
        <dbReference type="Proteomes" id="UP001597218"/>
    </source>
</evidence>
<dbReference type="EMBL" id="JBHUGI010000035">
    <property type="protein sequence ID" value="MFD1929556.1"/>
    <property type="molecule type" value="Genomic_DNA"/>
</dbReference>
<keyword evidence="5" id="KW-1185">Reference proteome</keyword>
<keyword evidence="1 2" id="KW-0238">DNA-binding</keyword>
<dbReference type="PANTHER" id="PTHR43479">
    <property type="entry name" value="ACREF/ENVCD OPERON REPRESSOR-RELATED"/>
    <property type="match status" value="1"/>
</dbReference>
<dbReference type="PANTHER" id="PTHR43479:SF11">
    <property type="entry name" value="ACREF_ENVCD OPERON REPRESSOR-RELATED"/>
    <property type="match status" value="1"/>
</dbReference>
<dbReference type="SUPFAM" id="SSF46689">
    <property type="entry name" value="Homeodomain-like"/>
    <property type="match status" value="1"/>
</dbReference>
<dbReference type="InterPro" id="IPR036271">
    <property type="entry name" value="Tet_transcr_reg_TetR-rel_C_sf"/>
</dbReference>
<dbReference type="InterPro" id="IPR050624">
    <property type="entry name" value="HTH-type_Tx_Regulator"/>
</dbReference>
<evidence type="ECO:0000256" key="2">
    <source>
        <dbReference type="PROSITE-ProRule" id="PRU00335"/>
    </source>
</evidence>
<feature type="DNA-binding region" description="H-T-H motif" evidence="2">
    <location>
        <begin position="35"/>
        <end position="54"/>
    </location>
</feature>
<dbReference type="PROSITE" id="PS01081">
    <property type="entry name" value="HTH_TETR_1"/>
    <property type="match status" value="1"/>
</dbReference>
<dbReference type="InterPro" id="IPR023772">
    <property type="entry name" value="DNA-bd_HTH_TetR-type_CS"/>
</dbReference>
<name>A0ABW4SK91_9BACL</name>
<reference evidence="5" key="1">
    <citation type="journal article" date="2019" name="Int. J. Syst. Evol. Microbiol.">
        <title>The Global Catalogue of Microorganisms (GCM) 10K type strain sequencing project: providing services to taxonomists for standard genome sequencing and annotation.</title>
        <authorList>
            <consortium name="The Broad Institute Genomics Platform"/>
            <consortium name="The Broad Institute Genome Sequencing Center for Infectious Disease"/>
            <person name="Wu L."/>
            <person name="Ma J."/>
        </authorList>
    </citation>
    <scope>NUCLEOTIDE SEQUENCE [LARGE SCALE GENOMIC DNA]</scope>
    <source>
        <strain evidence="5">CGMCC 4.7177</strain>
    </source>
</reference>
<evidence type="ECO:0000313" key="4">
    <source>
        <dbReference type="EMBL" id="MFD1929556.1"/>
    </source>
</evidence>
<dbReference type="Gene3D" id="1.10.357.10">
    <property type="entry name" value="Tetracycline Repressor, domain 2"/>
    <property type="match status" value="1"/>
</dbReference>
<dbReference type="PRINTS" id="PR00455">
    <property type="entry name" value="HTHTETR"/>
</dbReference>
<dbReference type="SUPFAM" id="SSF48498">
    <property type="entry name" value="Tetracyclin repressor-like, C-terminal domain"/>
    <property type="match status" value="1"/>
</dbReference>
<gene>
    <name evidence="4" type="ORF">ACFSFY_16050</name>
</gene>
<evidence type="ECO:0000259" key="3">
    <source>
        <dbReference type="PROSITE" id="PS50977"/>
    </source>
</evidence>
<dbReference type="InterPro" id="IPR001647">
    <property type="entry name" value="HTH_TetR"/>
</dbReference>
<sequence>MTIYSTFDNLKTEKQELIINAALKEFVQVGFEKASTNEIVRGAKISKGSLFNYFTSKKGLYIFLIDYSIQVTEKVYEQIDYGETDIFKRIENIGVQKLHIQLEHPQVFDFLASSIQEESIEVKEIVKQKLEPIYDKGTNKMYEHIDYSKFREDVDVEKAIEILNWTMSGFGEKGIKELKGIGNIKEFGNRYLEEWMSYSELLKNSFYKK</sequence>